<keyword evidence="1" id="KW-0472">Membrane</keyword>
<dbReference type="Proteomes" id="UP000305792">
    <property type="component" value="Unassembled WGS sequence"/>
</dbReference>
<reference evidence="2 3" key="1">
    <citation type="journal article" date="2018" name="Int. J. Syst. Evol. Microbiol.">
        <title>Glycomyces paridis sp. nov., isolated from the medicinal plant Paris polyphylla.</title>
        <authorList>
            <person name="Fang X.M."/>
            <person name="Bai J.L."/>
            <person name="Su J."/>
            <person name="Zhao L.L."/>
            <person name="Liu H.Y."/>
            <person name="Ma B.P."/>
            <person name="Zhang Y.Q."/>
            <person name="Yu L.Y."/>
        </authorList>
    </citation>
    <scope>NUCLEOTIDE SEQUENCE [LARGE SCALE GENOMIC DNA]</scope>
    <source>
        <strain evidence="2 3">CPCC 204357</strain>
    </source>
</reference>
<proteinExistence type="predicted"/>
<feature type="transmembrane region" description="Helical" evidence="1">
    <location>
        <begin position="32"/>
        <end position="50"/>
    </location>
</feature>
<evidence type="ECO:0000313" key="3">
    <source>
        <dbReference type="Proteomes" id="UP000305792"/>
    </source>
</evidence>
<sequence length="59" mass="6248">MRASHIGLIAGLLLALAFLAGGAEGLVIAALFGLIGLVLGALLGGETRSFRRFTRRRRR</sequence>
<name>A0A4S8PJU5_9ACTN</name>
<protein>
    <submittedName>
        <fullName evidence="2">DUF2273 domain-containing protein</fullName>
    </submittedName>
</protein>
<evidence type="ECO:0000256" key="1">
    <source>
        <dbReference type="SAM" id="Phobius"/>
    </source>
</evidence>
<keyword evidence="1" id="KW-0812">Transmembrane</keyword>
<evidence type="ECO:0000313" key="2">
    <source>
        <dbReference type="EMBL" id="THV30958.1"/>
    </source>
</evidence>
<keyword evidence="3" id="KW-1185">Reference proteome</keyword>
<dbReference type="AlphaFoldDB" id="A0A4S8PJU5"/>
<organism evidence="2 3">
    <name type="scientific">Glycomyces paridis</name>
    <dbReference type="NCBI Taxonomy" id="2126555"/>
    <lineage>
        <taxon>Bacteria</taxon>
        <taxon>Bacillati</taxon>
        <taxon>Actinomycetota</taxon>
        <taxon>Actinomycetes</taxon>
        <taxon>Glycomycetales</taxon>
        <taxon>Glycomycetaceae</taxon>
        <taxon>Glycomyces</taxon>
    </lineage>
</organism>
<dbReference type="EMBL" id="STGX01000003">
    <property type="protein sequence ID" value="THV30958.1"/>
    <property type="molecule type" value="Genomic_DNA"/>
</dbReference>
<keyword evidence="1" id="KW-1133">Transmembrane helix</keyword>
<accession>A0A4S8PJU5</accession>
<comment type="caution">
    <text evidence="2">The sequence shown here is derived from an EMBL/GenBank/DDBJ whole genome shotgun (WGS) entry which is preliminary data.</text>
</comment>
<gene>
    <name evidence="2" type="ORF">E9998_05660</name>
</gene>